<dbReference type="GeneID" id="70132588"/>
<feature type="signal peptide" evidence="1">
    <location>
        <begin position="1"/>
        <end position="19"/>
    </location>
</feature>
<name>A0A9P8RKI6_9PEZI</name>
<proteinExistence type="predicted"/>
<organism evidence="3 4">
    <name type="scientific">Truncatella angustata</name>
    <dbReference type="NCBI Taxonomy" id="152316"/>
    <lineage>
        <taxon>Eukaryota</taxon>
        <taxon>Fungi</taxon>
        <taxon>Dikarya</taxon>
        <taxon>Ascomycota</taxon>
        <taxon>Pezizomycotina</taxon>
        <taxon>Sordariomycetes</taxon>
        <taxon>Xylariomycetidae</taxon>
        <taxon>Amphisphaeriales</taxon>
        <taxon>Sporocadaceae</taxon>
        <taxon>Truncatella</taxon>
    </lineage>
</organism>
<protein>
    <recommendedName>
        <fullName evidence="2">Ecp2 effector protein-like domain-containing protein</fullName>
    </recommendedName>
</protein>
<keyword evidence="4" id="KW-1185">Reference proteome</keyword>
<dbReference type="RefSeq" id="XP_045954252.1">
    <property type="nucleotide sequence ID" value="XM_046103697.1"/>
</dbReference>
<dbReference type="EMBL" id="JAGPXC010000008">
    <property type="protein sequence ID" value="KAH6647740.1"/>
    <property type="molecule type" value="Genomic_DNA"/>
</dbReference>
<evidence type="ECO:0000313" key="4">
    <source>
        <dbReference type="Proteomes" id="UP000758603"/>
    </source>
</evidence>
<dbReference type="Pfam" id="PF14856">
    <property type="entry name" value="Hce2"/>
    <property type="match status" value="1"/>
</dbReference>
<accession>A0A9P8RKI6</accession>
<evidence type="ECO:0000259" key="2">
    <source>
        <dbReference type="Pfam" id="PF14856"/>
    </source>
</evidence>
<keyword evidence="1" id="KW-0732">Signal</keyword>
<dbReference type="AlphaFoldDB" id="A0A9P8RKI6"/>
<dbReference type="Proteomes" id="UP000758603">
    <property type="component" value="Unassembled WGS sequence"/>
</dbReference>
<dbReference type="InterPro" id="IPR029226">
    <property type="entry name" value="Ecp2-like"/>
</dbReference>
<comment type="caution">
    <text evidence="3">The sequence shown here is derived from an EMBL/GenBank/DDBJ whole genome shotgun (WGS) entry which is preliminary data.</text>
</comment>
<gene>
    <name evidence="3" type="ORF">BKA67DRAFT_578437</name>
</gene>
<reference evidence="3" key="1">
    <citation type="journal article" date="2021" name="Nat. Commun.">
        <title>Genetic determinants of endophytism in the Arabidopsis root mycobiome.</title>
        <authorList>
            <person name="Mesny F."/>
            <person name="Miyauchi S."/>
            <person name="Thiergart T."/>
            <person name="Pickel B."/>
            <person name="Atanasova L."/>
            <person name="Karlsson M."/>
            <person name="Huettel B."/>
            <person name="Barry K.W."/>
            <person name="Haridas S."/>
            <person name="Chen C."/>
            <person name="Bauer D."/>
            <person name="Andreopoulos W."/>
            <person name="Pangilinan J."/>
            <person name="LaButti K."/>
            <person name="Riley R."/>
            <person name="Lipzen A."/>
            <person name="Clum A."/>
            <person name="Drula E."/>
            <person name="Henrissat B."/>
            <person name="Kohler A."/>
            <person name="Grigoriev I.V."/>
            <person name="Martin F.M."/>
            <person name="Hacquard S."/>
        </authorList>
    </citation>
    <scope>NUCLEOTIDE SEQUENCE</scope>
    <source>
        <strain evidence="3">MPI-SDFR-AT-0073</strain>
    </source>
</reference>
<feature type="chain" id="PRO_5040416681" description="Ecp2 effector protein-like domain-containing protein" evidence="1">
    <location>
        <begin position="20"/>
        <end position="199"/>
    </location>
</feature>
<feature type="domain" description="Ecp2 effector protein-like" evidence="2">
    <location>
        <begin position="79"/>
        <end position="182"/>
    </location>
</feature>
<evidence type="ECO:0000313" key="3">
    <source>
        <dbReference type="EMBL" id="KAH6647740.1"/>
    </source>
</evidence>
<evidence type="ECO:0000256" key="1">
    <source>
        <dbReference type="SAM" id="SignalP"/>
    </source>
</evidence>
<sequence>MVKPINIVATVFAATLIDAIPTTNVAANMAERNVANADGTTSKVLTSRSFEELTDSVKRSQKGRNKEDFFFTDTYESLCTHDSDAGHTKINSPYVEDCAYINTYIFNLKGFFNLYRLSPGQEYELVKHNTCSLYYKPDATHNSIQIATGDLGYFVNNTINSYKRSFGDGKFDRVEGTASLTCFGTDGIQVVGTTLILKR</sequence>